<evidence type="ECO:0000313" key="2">
    <source>
        <dbReference type="Proteomes" id="UP000814176"/>
    </source>
</evidence>
<dbReference type="GeneID" id="72006669"/>
<dbReference type="PANTHER" id="PTHR46579">
    <property type="entry name" value="F5/8 TYPE C DOMAIN-CONTAINING PROTEIN-RELATED"/>
    <property type="match status" value="1"/>
</dbReference>
<sequence length="435" mass="50005">MHLIWENLLPNLIKLWTGKFKDLDHADEPYVLTPTVWEAIGTASAAAGSTMPSAFGSRVPNPADGSIKLTAETTALWTLYIAPTLLLNRFKNAKFYKHFVLLVKLLNLCMQFEITDSQIDELRKGFRDWVVEYEILYYRHDPARLALCPLTIHALLHIADSIAAIGPVWTAWAFPMERYCGQLLRGIRSRRFPYASLDNYILERSQLKHIKLLYDLYEELRLRAPATGIGHVLLPEYPLFVFMPPQSRHERLPNEIHTKIIAWLVEEFGVRPSTAQKLVRTARFTQYGKVRRLEGGDTISASNLVRRQEDGRDATFVRYDRFVDKNARFKNKPVEMERRDKFGQLLRVVIVPITAEMDVHLHVDGGPRTYALAVIRSVKIEKRHSLGMSYYSQMGPVDVVDLDAVRFVVGRVYDPSQRLWAIVDRSDILTSTQVQ</sequence>
<keyword evidence="2" id="KW-1185">Reference proteome</keyword>
<evidence type="ECO:0008006" key="3">
    <source>
        <dbReference type="Google" id="ProtNLM"/>
    </source>
</evidence>
<dbReference type="RefSeq" id="XP_047772298.1">
    <property type="nucleotide sequence ID" value="XM_047925937.1"/>
</dbReference>
<comment type="caution">
    <text evidence="1">The sequence shown here is derived from an EMBL/GenBank/DDBJ whole genome shotgun (WGS) entry which is preliminary data.</text>
</comment>
<organism evidence="1 2">
    <name type="scientific">Rhodofomes roseus</name>
    <dbReference type="NCBI Taxonomy" id="34475"/>
    <lineage>
        <taxon>Eukaryota</taxon>
        <taxon>Fungi</taxon>
        <taxon>Dikarya</taxon>
        <taxon>Basidiomycota</taxon>
        <taxon>Agaricomycotina</taxon>
        <taxon>Agaricomycetes</taxon>
        <taxon>Polyporales</taxon>
        <taxon>Rhodofomes</taxon>
    </lineage>
</organism>
<dbReference type="Proteomes" id="UP000814176">
    <property type="component" value="Unassembled WGS sequence"/>
</dbReference>
<dbReference type="EMBL" id="JADCUA010000052">
    <property type="protein sequence ID" value="KAH9828627.1"/>
    <property type="molecule type" value="Genomic_DNA"/>
</dbReference>
<gene>
    <name evidence="1" type="ORF">C8Q71DRAFT_799969</name>
</gene>
<protein>
    <recommendedName>
        <fullName evidence="3">Transposase</fullName>
    </recommendedName>
</protein>
<reference evidence="1 2" key="1">
    <citation type="journal article" date="2021" name="Environ. Microbiol.">
        <title>Gene family expansions and transcriptome signatures uncover fungal adaptations to wood decay.</title>
        <authorList>
            <person name="Hage H."/>
            <person name="Miyauchi S."/>
            <person name="Viragh M."/>
            <person name="Drula E."/>
            <person name="Min B."/>
            <person name="Chaduli D."/>
            <person name="Navarro D."/>
            <person name="Favel A."/>
            <person name="Norest M."/>
            <person name="Lesage-Meessen L."/>
            <person name="Balint B."/>
            <person name="Merenyi Z."/>
            <person name="de Eugenio L."/>
            <person name="Morin E."/>
            <person name="Martinez A.T."/>
            <person name="Baldrian P."/>
            <person name="Stursova M."/>
            <person name="Martinez M.J."/>
            <person name="Novotny C."/>
            <person name="Magnuson J.K."/>
            <person name="Spatafora J.W."/>
            <person name="Maurice S."/>
            <person name="Pangilinan J."/>
            <person name="Andreopoulos W."/>
            <person name="LaButti K."/>
            <person name="Hundley H."/>
            <person name="Na H."/>
            <person name="Kuo A."/>
            <person name="Barry K."/>
            <person name="Lipzen A."/>
            <person name="Henrissat B."/>
            <person name="Riley R."/>
            <person name="Ahrendt S."/>
            <person name="Nagy L.G."/>
            <person name="Grigoriev I.V."/>
            <person name="Martin F."/>
            <person name="Rosso M.N."/>
        </authorList>
    </citation>
    <scope>NUCLEOTIDE SEQUENCE [LARGE SCALE GENOMIC DNA]</scope>
    <source>
        <strain evidence="1 2">CIRM-BRFM 1785</strain>
    </source>
</reference>
<name>A0ABQ8JX38_9APHY</name>
<dbReference type="PANTHER" id="PTHR46579:SF1">
    <property type="entry name" value="F5_8 TYPE C DOMAIN-CONTAINING PROTEIN"/>
    <property type="match status" value="1"/>
</dbReference>
<accession>A0ABQ8JX38</accession>
<evidence type="ECO:0000313" key="1">
    <source>
        <dbReference type="EMBL" id="KAH9828627.1"/>
    </source>
</evidence>
<proteinExistence type="predicted"/>